<dbReference type="InterPro" id="IPR000652">
    <property type="entry name" value="Triosephosphate_isomerase"/>
</dbReference>
<dbReference type="FunFam" id="3.20.20.70:FF:000016">
    <property type="entry name" value="Triosephosphate isomerase"/>
    <property type="match status" value="1"/>
</dbReference>
<dbReference type="InterPro" id="IPR022896">
    <property type="entry name" value="TrioseP_Isoase_bac/euk"/>
</dbReference>
<feature type="active site" description="Proton acceptor" evidence="8">
    <location>
        <position position="177"/>
    </location>
</feature>
<evidence type="ECO:0000256" key="5">
    <source>
        <dbReference type="ARBA" id="ARBA00022490"/>
    </source>
</evidence>
<keyword evidence="11" id="KW-1185">Reference proteome</keyword>
<dbReference type="Pfam" id="PF00121">
    <property type="entry name" value="TIM"/>
    <property type="match status" value="1"/>
</dbReference>
<dbReference type="UniPathway" id="UPA00138"/>
<feature type="active site" description="Electrophile" evidence="8">
    <location>
        <position position="105"/>
    </location>
</feature>
<dbReference type="InParanoid" id="A0A6N7ETA2"/>
<dbReference type="EC" id="5.3.1.1" evidence="8 9"/>
<evidence type="ECO:0000256" key="3">
    <source>
        <dbReference type="ARBA" id="ARBA00007422"/>
    </source>
</evidence>
<keyword evidence="6 8" id="KW-0324">Glycolysis</keyword>
<evidence type="ECO:0000256" key="7">
    <source>
        <dbReference type="ARBA" id="ARBA00023235"/>
    </source>
</evidence>
<dbReference type="HAMAP" id="MF_00147_B">
    <property type="entry name" value="TIM_B"/>
    <property type="match status" value="1"/>
</dbReference>
<dbReference type="GO" id="GO:0019563">
    <property type="term" value="P:glycerol catabolic process"/>
    <property type="evidence" value="ECO:0007669"/>
    <property type="project" value="TreeGrafter"/>
</dbReference>
<sequence>MMRKGIIAANWKMNGTHTEVTQFVNALATFAAETPGTKPVEVVFAPPAIYLDLAQANLAQQSSNLATPFSLAAQDASQHDNGAYTGEISMAMLRDMNCQHVILGHSERRQYFAETNAVIYEKITAAFNHGITPILCIGEQDQDNQQGKTTDVLTEQLALAIEKLSENQKQQIIIAYEPVWAIGTGRTPSIDDIEKIHQKIRSIFTQNNDTIARDLRILYGGSVNPDNASAIFKCPNVDGALVGGASLKIDSFKQIIKAY</sequence>
<dbReference type="GO" id="GO:0006094">
    <property type="term" value="P:gluconeogenesis"/>
    <property type="evidence" value="ECO:0007669"/>
    <property type="project" value="UniProtKB-UniRule"/>
</dbReference>
<dbReference type="GO" id="GO:0005829">
    <property type="term" value="C:cytosol"/>
    <property type="evidence" value="ECO:0007669"/>
    <property type="project" value="TreeGrafter"/>
</dbReference>
<evidence type="ECO:0000313" key="10">
    <source>
        <dbReference type="EMBL" id="MPV85143.1"/>
    </source>
</evidence>
<proteinExistence type="inferred from homology"/>
<comment type="pathway">
    <text evidence="2">Carbohydrate metabolism; erythritol degradation.</text>
</comment>
<dbReference type="EMBL" id="WHNW01000001">
    <property type="protein sequence ID" value="MPV85143.1"/>
    <property type="molecule type" value="Genomic_DNA"/>
</dbReference>
<accession>A0A6N7ETA2</accession>
<comment type="function">
    <text evidence="8">Involved in the gluconeogenesis. Catalyzes stereospecifically the conversion of dihydroxyacetone phosphate (DHAP) to D-glyceraldehyde-3-phosphate (G3P).</text>
</comment>
<dbReference type="PANTHER" id="PTHR21139:SF42">
    <property type="entry name" value="TRIOSEPHOSPHATE ISOMERASE"/>
    <property type="match status" value="1"/>
</dbReference>
<dbReference type="InterPro" id="IPR035990">
    <property type="entry name" value="TIM_sf"/>
</dbReference>
<evidence type="ECO:0000256" key="9">
    <source>
        <dbReference type="RuleBase" id="RU363013"/>
    </source>
</evidence>
<dbReference type="RefSeq" id="WP_152808115.1">
    <property type="nucleotide sequence ID" value="NZ_WHNW01000001.1"/>
</dbReference>
<comment type="caution">
    <text evidence="10">The sequence shown here is derived from an EMBL/GenBank/DDBJ whole genome shotgun (WGS) entry which is preliminary data.</text>
</comment>
<evidence type="ECO:0000256" key="2">
    <source>
        <dbReference type="ARBA" id="ARBA00004939"/>
    </source>
</evidence>
<evidence type="ECO:0000313" key="11">
    <source>
        <dbReference type="Proteomes" id="UP000471298"/>
    </source>
</evidence>
<comment type="subcellular location">
    <subcellularLocation>
        <location evidence="8 9">Cytoplasm</location>
    </subcellularLocation>
</comment>
<dbReference type="InterPro" id="IPR013785">
    <property type="entry name" value="Aldolase_TIM"/>
</dbReference>
<protein>
    <recommendedName>
        <fullName evidence="8 9">Triosephosphate isomerase</fullName>
        <shortName evidence="8">TIM</shortName>
        <shortName evidence="8">TPI</shortName>
        <ecNumber evidence="8 9">5.3.1.1</ecNumber>
    </recommendedName>
    <alternativeName>
        <fullName evidence="8">Triose-phosphate isomerase</fullName>
    </alternativeName>
</protein>
<dbReference type="CDD" id="cd00311">
    <property type="entry name" value="TIM"/>
    <property type="match status" value="1"/>
</dbReference>
<feature type="binding site" evidence="8">
    <location>
        <position position="222"/>
    </location>
    <ligand>
        <name>substrate</name>
    </ligand>
</feature>
<dbReference type="PROSITE" id="PS00171">
    <property type="entry name" value="TIM_1"/>
    <property type="match status" value="1"/>
</dbReference>
<dbReference type="FunCoup" id="A0A6N7ETA2">
    <property type="interactions" value="499"/>
</dbReference>
<dbReference type="InterPro" id="IPR020861">
    <property type="entry name" value="Triosephosphate_isomerase_AS"/>
</dbReference>
<name>A0A6N7ETA2_9GAMM</name>
<feature type="binding site" evidence="8">
    <location>
        <position position="183"/>
    </location>
    <ligand>
        <name>substrate</name>
    </ligand>
</feature>
<organism evidence="10 11">
    <name type="scientific">Ostreibacterium oceani</name>
    <dbReference type="NCBI Taxonomy" id="2654998"/>
    <lineage>
        <taxon>Bacteria</taxon>
        <taxon>Pseudomonadati</taxon>
        <taxon>Pseudomonadota</taxon>
        <taxon>Gammaproteobacteria</taxon>
        <taxon>Cardiobacteriales</taxon>
        <taxon>Ostreibacteriaceae</taxon>
        <taxon>Ostreibacterium</taxon>
    </lineage>
</organism>
<dbReference type="NCBIfam" id="TIGR00419">
    <property type="entry name" value="tim"/>
    <property type="match status" value="1"/>
</dbReference>
<dbReference type="GO" id="GO:0004807">
    <property type="term" value="F:triose-phosphate isomerase activity"/>
    <property type="evidence" value="ECO:0007669"/>
    <property type="project" value="UniProtKB-UniRule"/>
</dbReference>
<comment type="catalytic activity">
    <reaction evidence="8 9">
        <text>D-glyceraldehyde 3-phosphate = dihydroxyacetone phosphate</text>
        <dbReference type="Rhea" id="RHEA:18585"/>
        <dbReference type="ChEBI" id="CHEBI:57642"/>
        <dbReference type="ChEBI" id="CHEBI:59776"/>
        <dbReference type="EC" id="5.3.1.1"/>
    </reaction>
</comment>
<dbReference type="SUPFAM" id="SSF51351">
    <property type="entry name" value="Triosephosphate isomerase (TIM)"/>
    <property type="match status" value="1"/>
</dbReference>
<comment type="subunit">
    <text evidence="8 9">Homodimer.</text>
</comment>
<evidence type="ECO:0000256" key="8">
    <source>
        <dbReference type="HAMAP-Rule" id="MF_00147"/>
    </source>
</evidence>
<dbReference type="PANTHER" id="PTHR21139">
    <property type="entry name" value="TRIOSEPHOSPHATE ISOMERASE"/>
    <property type="match status" value="1"/>
</dbReference>
<dbReference type="Gene3D" id="3.20.20.70">
    <property type="entry name" value="Aldolase class I"/>
    <property type="match status" value="1"/>
</dbReference>
<comment type="similarity">
    <text evidence="3 8 9">Belongs to the triosephosphate isomerase family.</text>
</comment>
<dbReference type="GO" id="GO:0006096">
    <property type="term" value="P:glycolytic process"/>
    <property type="evidence" value="ECO:0007669"/>
    <property type="project" value="UniProtKB-UniRule"/>
</dbReference>
<comment type="pathway">
    <text evidence="8 9">Carbohydrate biosynthesis; gluconeogenesis.</text>
</comment>
<evidence type="ECO:0000256" key="1">
    <source>
        <dbReference type="ARBA" id="ARBA00004680"/>
    </source>
</evidence>
<evidence type="ECO:0000256" key="6">
    <source>
        <dbReference type="ARBA" id="ARBA00023152"/>
    </source>
</evidence>
<dbReference type="UniPathway" id="UPA00109">
    <property type="reaction ID" value="UER00189"/>
</dbReference>
<comment type="pathway">
    <text evidence="1 8 9">Carbohydrate degradation; glycolysis; D-glyceraldehyde 3-phosphate from glycerone phosphate: step 1/1.</text>
</comment>
<gene>
    <name evidence="8" type="primary">tpiA</name>
    <name evidence="10" type="ORF">GCU85_00150</name>
</gene>
<reference evidence="10 11" key="1">
    <citation type="submission" date="2019-10" db="EMBL/GenBank/DDBJ databases">
        <title>Cardiobacteriales fam. a chemoheterotrophic member of the order Cardiobacteriales, and proposal of Cardiobacteriales fam. nov.</title>
        <authorList>
            <person name="Wang C."/>
        </authorList>
    </citation>
    <scope>NUCLEOTIDE SEQUENCE [LARGE SCALE GENOMIC DNA]</scope>
    <source>
        <strain evidence="10 11">ML27</strain>
    </source>
</reference>
<dbReference type="PROSITE" id="PS51440">
    <property type="entry name" value="TIM_2"/>
    <property type="match status" value="1"/>
</dbReference>
<keyword evidence="7 8" id="KW-0413">Isomerase</keyword>
<feature type="binding site" evidence="8">
    <location>
        <begin position="10"/>
        <end position="12"/>
    </location>
    <ligand>
        <name>substrate</name>
    </ligand>
</feature>
<dbReference type="AlphaFoldDB" id="A0A6N7ETA2"/>
<dbReference type="Proteomes" id="UP000471298">
    <property type="component" value="Unassembled WGS sequence"/>
</dbReference>
<feature type="binding site" evidence="8">
    <location>
        <begin position="243"/>
        <end position="244"/>
    </location>
    <ligand>
        <name>substrate</name>
    </ligand>
</feature>
<keyword evidence="4 8" id="KW-0312">Gluconeogenesis</keyword>
<evidence type="ECO:0000256" key="4">
    <source>
        <dbReference type="ARBA" id="ARBA00022432"/>
    </source>
</evidence>
<keyword evidence="5 8" id="KW-0963">Cytoplasm</keyword>
<dbReference type="GO" id="GO:0046166">
    <property type="term" value="P:glyceraldehyde-3-phosphate biosynthetic process"/>
    <property type="evidence" value="ECO:0007669"/>
    <property type="project" value="TreeGrafter"/>
</dbReference>